<evidence type="ECO:0000313" key="7">
    <source>
        <dbReference type="Proteomes" id="UP000093694"/>
    </source>
</evidence>
<evidence type="ECO:0000256" key="1">
    <source>
        <dbReference type="ARBA" id="ARBA00022630"/>
    </source>
</evidence>
<name>A0A162J8Y0_9CLOT</name>
<dbReference type="PROSITE" id="PS51387">
    <property type="entry name" value="FAD_PCMH"/>
    <property type="match status" value="1"/>
</dbReference>
<dbReference type="InterPro" id="IPR036318">
    <property type="entry name" value="FAD-bd_PCMH-like_sf"/>
</dbReference>
<accession>A0A162J8Y0</accession>
<dbReference type="Gene3D" id="3.30.43.10">
    <property type="entry name" value="Uridine Diphospho-n-acetylenolpyruvylglucosamine Reductase, domain 2"/>
    <property type="match status" value="1"/>
</dbReference>
<dbReference type="SUPFAM" id="SSF55447">
    <property type="entry name" value="CO dehydrogenase flavoprotein C-terminal domain-like"/>
    <property type="match status" value="1"/>
</dbReference>
<dbReference type="InterPro" id="IPR005107">
    <property type="entry name" value="CO_DH_flav_C"/>
</dbReference>
<dbReference type="InterPro" id="IPR016166">
    <property type="entry name" value="FAD-bd_PCMH"/>
</dbReference>
<feature type="domain" description="FAD-binding PCMH-type" evidence="3">
    <location>
        <begin position="1"/>
        <end position="176"/>
    </location>
</feature>
<dbReference type="EMBL" id="LITQ01000022">
    <property type="protein sequence ID" value="OAA92015.1"/>
    <property type="molecule type" value="Genomic_DNA"/>
</dbReference>
<evidence type="ECO:0000259" key="3">
    <source>
        <dbReference type="PROSITE" id="PS51387"/>
    </source>
</evidence>
<gene>
    <name evidence="4" type="primary">cutM</name>
    <name evidence="5" type="ORF">CLCOS_28460</name>
    <name evidence="4" type="ORF">WX73_01128</name>
</gene>
<dbReference type="InterPro" id="IPR016169">
    <property type="entry name" value="FAD-bd_PCMH_sub2"/>
</dbReference>
<keyword evidence="1" id="KW-0285">Flavoprotein</keyword>
<dbReference type="InterPro" id="IPR002346">
    <property type="entry name" value="Mopterin_DH_FAD-bd"/>
</dbReference>
<keyword evidence="7" id="KW-1185">Reference proteome</keyword>
<dbReference type="Proteomes" id="UP000093694">
    <property type="component" value="Unassembled WGS sequence"/>
</dbReference>
<dbReference type="PANTHER" id="PTHR42659:SF9">
    <property type="entry name" value="XANTHINE DEHYDROGENASE FAD-BINDING SUBUNIT XDHB-RELATED"/>
    <property type="match status" value="1"/>
</dbReference>
<evidence type="ECO:0000256" key="2">
    <source>
        <dbReference type="ARBA" id="ARBA00023002"/>
    </source>
</evidence>
<dbReference type="PANTHER" id="PTHR42659">
    <property type="entry name" value="XANTHINE DEHYDROGENASE SUBUNIT C-RELATED"/>
    <property type="match status" value="1"/>
</dbReference>
<dbReference type="InterPro" id="IPR036683">
    <property type="entry name" value="CO_DH_flav_C_dom_sf"/>
</dbReference>
<dbReference type="RefSeq" id="WP_063601666.1">
    <property type="nucleotide sequence ID" value="NZ_LITQ01000022.1"/>
</dbReference>
<dbReference type="Pfam" id="PF03450">
    <property type="entry name" value="CO_deh_flav_C"/>
    <property type="match status" value="1"/>
</dbReference>
<comment type="caution">
    <text evidence="4">The sequence shown here is derived from an EMBL/GenBank/DDBJ whole genome shotgun (WGS) entry which is preliminary data.</text>
</comment>
<protein>
    <submittedName>
        <fullName evidence="4">Carbon monoxide dehydrogenase medium chain</fullName>
        <ecNumber evidence="4">1.2.99.2</ecNumber>
    </submittedName>
</protein>
<dbReference type="EC" id="1.2.99.2" evidence="4"/>
<dbReference type="GO" id="GO:0071949">
    <property type="term" value="F:FAD binding"/>
    <property type="evidence" value="ECO:0007669"/>
    <property type="project" value="InterPro"/>
</dbReference>
<sequence length="278" mass="30664">MQDFQYIKPKNLEEALELIDKFGKEVKILAGGTDVIVGLKGNVVHCKYLVDIKGINELRGIEYNEVDGLSIGSPVTLNEIIESDKIEPSYKVLIDASKSLANVLIRNRATLIGNICNSSPGGDMLPTSLVLEGKVCVSSVNGNREIPLKDFFTGVKRNALKTNEMVTKVIYPPIKGEGRFIKKSRIKGHDLSQISVAGYLKENGDLKISLGAVAPTPILVEDFDNYKNKNLIVDKNKIADKVMSKINPIDDVRATKEYRLAMARYLTCEILKQLGEGK</sequence>
<dbReference type="AlphaFoldDB" id="A0A162J8Y0"/>
<dbReference type="PATRIC" id="fig|1705578.3.peg.1523"/>
<dbReference type="EMBL" id="LROR01000056">
    <property type="protein sequence ID" value="OBR92609.1"/>
    <property type="molecule type" value="Genomic_DNA"/>
</dbReference>
<evidence type="ECO:0000313" key="5">
    <source>
        <dbReference type="EMBL" id="OBR92609.1"/>
    </source>
</evidence>
<dbReference type="Proteomes" id="UP000077384">
    <property type="component" value="Unassembled WGS sequence"/>
</dbReference>
<dbReference type="GO" id="GO:0016491">
    <property type="term" value="F:oxidoreductase activity"/>
    <property type="evidence" value="ECO:0007669"/>
    <property type="project" value="UniProtKB-KW"/>
</dbReference>
<dbReference type="Pfam" id="PF00941">
    <property type="entry name" value="FAD_binding_5"/>
    <property type="match status" value="1"/>
</dbReference>
<dbReference type="SMART" id="SM01092">
    <property type="entry name" value="CO_deh_flav_C"/>
    <property type="match status" value="1"/>
</dbReference>
<keyword evidence="2 4" id="KW-0560">Oxidoreductase</keyword>
<dbReference type="Gene3D" id="3.30.465.10">
    <property type="match status" value="1"/>
</dbReference>
<organism evidence="4 6">
    <name type="scientific">Clostridium coskatii</name>
    <dbReference type="NCBI Taxonomy" id="1705578"/>
    <lineage>
        <taxon>Bacteria</taxon>
        <taxon>Bacillati</taxon>
        <taxon>Bacillota</taxon>
        <taxon>Clostridia</taxon>
        <taxon>Eubacteriales</taxon>
        <taxon>Clostridiaceae</taxon>
        <taxon>Clostridium</taxon>
    </lineage>
</organism>
<dbReference type="InterPro" id="IPR051312">
    <property type="entry name" value="Diverse_Substr_Oxidored"/>
</dbReference>
<dbReference type="SUPFAM" id="SSF56176">
    <property type="entry name" value="FAD-binding/transporter-associated domain-like"/>
    <property type="match status" value="1"/>
</dbReference>
<reference evidence="4 6" key="1">
    <citation type="journal article" date="2015" name="Biotechnol. Bioeng.">
        <title>Genome sequence and phenotypic characterization of Caulobacter segnis.</title>
        <authorList>
            <person name="Patel S."/>
            <person name="Fletcher B."/>
            <person name="Scott D.C."/>
            <person name="Ely B."/>
        </authorList>
    </citation>
    <scope>NUCLEOTIDE SEQUENCE [LARGE SCALE GENOMIC DNA]</scope>
    <source>
        <strain evidence="4 6">PS02</strain>
    </source>
</reference>
<dbReference type="Gene3D" id="3.30.390.50">
    <property type="entry name" value="CO dehydrogenase flavoprotein, C-terminal domain"/>
    <property type="match status" value="1"/>
</dbReference>
<evidence type="ECO:0000313" key="4">
    <source>
        <dbReference type="EMBL" id="OAA92015.1"/>
    </source>
</evidence>
<dbReference type="InterPro" id="IPR016167">
    <property type="entry name" value="FAD-bd_PCMH_sub1"/>
</dbReference>
<reference evidence="5 7" key="2">
    <citation type="journal article" date="2016" name="Front. Microbiol.">
        <title>Industrial Acetogenic Biocatalysts: A Comparative Metabolic and Genomic Analysis.</title>
        <authorList>
            <person name="Bengelsdorf F."/>
            <person name="Poehlein A."/>
            <person name="Sonja S."/>
            <person name="Erz C."/>
            <person name="Hummel T."/>
            <person name="Hoffmeister S."/>
            <person name="Daniel R."/>
            <person name="Durre P."/>
        </authorList>
    </citation>
    <scope>NUCLEOTIDE SEQUENCE [LARGE SCALE GENOMIC DNA]</scope>
    <source>
        <strain evidence="5 7">PTA-10522</strain>
    </source>
</reference>
<evidence type="ECO:0000313" key="6">
    <source>
        <dbReference type="Proteomes" id="UP000077384"/>
    </source>
</evidence>
<proteinExistence type="predicted"/>